<protein>
    <submittedName>
        <fullName evidence="5">DUF11 domain-containing protein</fullName>
    </submittedName>
</protein>
<evidence type="ECO:0000259" key="3">
    <source>
        <dbReference type="Pfam" id="PF18651"/>
    </source>
</evidence>
<dbReference type="EMBL" id="CP041242">
    <property type="protein sequence ID" value="QDH70824.1"/>
    <property type="molecule type" value="Genomic_DNA"/>
</dbReference>
<evidence type="ECO:0000259" key="4">
    <source>
        <dbReference type="Pfam" id="PF20674"/>
    </source>
</evidence>
<evidence type="ECO:0000313" key="5">
    <source>
        <dbReference type="EMBL" id="QDH70824.1"/>
    </source>
</evidence>
<feature type="domain" description="Surface adhesin CshA non-repetitive" evidence="3">
    <location>
        <begin position="67"/>
        <end position="289"/>
    </location>
</feature>
<evidence type="ECO:0000259" key="2">
    <source>
        <dbReference type="Pfam" id="PF01345"/>
    </source>
</evidence>
<evidence type="ECO:0000313" key="6">
    <source>
        <dbReference type="Proteomes" id="UP000317199"/>
    </source>
</evidence>
<sequence length="517" mass="53077">MNAFSQQYPAAWGAGHPVFRPRGGRIRSGIRGLLALATLWLLGAMLPAAANECRLADPNSNGEHVGTICWFQFGAVDEDLPSDTSNVPFEFDLPDGSRVELNVSVSGGSAANPRLTVRQAPTWTGSNFSGNSGYYTILTPNAAALHSPDGRGNQAVLTLADIRLYAPDGLEVTDLPFEIVVADAERLNSNPEYLDFGVVSGGTPWSVLEWLGNAPASAVQQGTPATLDPGVASACLGSYVDCLRFKGMTGGSDANAVVLASQKVVGSAQPFTVMGQIHSAAGQGFAIGVRCCAMRLRKVLPEGRADPADQFTYSIVNVNDQTVSTGTTTGTATGAYPYISTMAMSGNALTLVEEMAPGSASALDAYARRIVCVNTRTGETVLDDGYDSASPPTLNILEMGDVVDCDLINTPLPQADVSVVKTALPETVVSGGQVTFTLEVANAGPAAADGAVLRDPAVDGLDCTAAVPSCSASGGAVCPASPSVAQLQSTGVAIPTLPAGGQATFELTCTVTASGQP</sequence>
<keyword evidence="6" id="KW-1185">Reference proteome</keyword>
<dbReference type="InterPro" id="IPR040683">
    <property type="entry name" value="CshA_NR2"/>
</dbReference>
<organism evidence="5 6">
    <name type="scientific">Marilutibacter alkalisoli</name>
    <dbReference type="NCBI Taxonomy" id="2591633"/>
    <lineage>
        <taxon>Bacteria</taxon>
        <taxon>Pseudomonadati</taxon>
        <taxon>Pseudomonadota</taxon>
        <taxon>Gammaproteobacteria</taxon>
        <taxon>Lysobacterales</taxon>
        <taxon>Lysobacteraceae</taxon>
        <taxon>Marilutibacter</taxon>
    </lineage>
</organism>
<keyword evidence="1" id="KW-1133">Transmembrane helix</keyword>
<feature type="transmembrane region" description="Helical" evidence="1">
    <location>
        <begin position="30"/>
        <end position="50"/>
    </location>
</feature>
<keyword evidence="1" id="KW-0812">Transmembrane</keyword>
<feature type="domain" description="DUF11" evidence="2">
    <location>
        <begin position="416"/>
        <end position="515"/>
    </location>
</feature>
<dbReference type="InterPro" id="IPR048834">
    <property type="entry name" value="SpaA_pre-album"/>
</dbReference>
<evidence type="ECO:0000256" key="1">
    <source>
        <dbReference type="SAM" id="Phobius"/>
    </source>
</evidence>
<gene>
    <name evidence="5" type="ORF">FKV23_12590</name>
</gene>
<dbReference type="KEGG" id="lyj:FKV23_12590"/>
<dbReference type="Pfam" id="PF18651">
    <property type="entry name" value="CshA_NR2"/>
    <property type="match status" value="1"/>
</dbReference>
<dbReference type="Pfam" id="PF01345">
    <property type="entry name" value="DUF11"/>
    <property type="match status" value="1"/>
</dbReference>
<proteinExistence type="predicted"/>
<accession>A0A514BTT6</accession>
<reference evidence="5 6" key="1">
    <citation type="submission" date="2019-06" db="EMBL/GenBank/DDBJ databases">
        <title>Lysobacter alkalisoli sp. nov. isolated from saline-alkali soil.</title>
        <authorList>
            <person name="Sun J.-Q."/>
            <person name="Xu L."/>
        </authorList>
    </citation>
    <scope>NUCLEOTIDE SEQUENCE [LARGE SCALE GENOMIC DNA]</scope>
    <source>
        <strain evidence="5 6">SJ-36</strain>
    </source>
</reference>
<dbReference type="InterPro" id="IPR013783">
    <property type="entry name" value="Ig-like_fold"/>
</dbReference>
<dbReference type="Proteomes" id="UP000317199">
    <property type="component" value="Chromosome"/>
</dbReference>
<dbReference type="InterPro" id="IPR001434">
    <property type="entry name" value="OmcB-like_DUF11"/>
</dbReference>
<dbReference type="Gene3D" id="2.60.40.10">
    <property type="entry name" value="Immunoglobulins"/>
    <property type="match status" value="1"/>
</dbReference>
<feature type="domain" description="SpaA-like prealbumin fold" evidence="4">
    <location>
        <begin position="294"/>
        <end position="411"/>
    </location>
</feature>
<name>A0A514BTT6_9GAMM</name>
<dbReference type="Pfam" id="PF20674">
    <property type="entry name" value="SpaA_3"/>
    <property type="match status" value="1"/>
</dbReference>
<keyword evidence="1" id="KW-0472">Membrane</keyword>
<dbReference type="OrthoDB" id="6034831at2"/>
<dbReference type="AlphaFoldDB" id="A0A514BTT6"/>